<dbReference type="Proteomes" id="UP000662074">
    <property type="component" value="Unassembled WGS sequence"/>
</dbReference>
<evidence type="ECO:0000313" key="2">
    <source>
        <dbReference type="EMBL" id="GGI49009.1"/>
    </source>
</evidence>
<dbReference type="PANTHER" id="PTHR35339">
    <property type="entry name" value="LINALOOL DEHYDRATASE_ISOMERASE DOMAIN-CONTAINING PROTEIN"/>
    <property type="match status" value="1"/>
</dbReference>
<organism evidence="2 3">
    <name type="scientific">Mucilaginibacter galii</name>
    <dbReference type="NCBI Taxonomy" id="2005073"/>
    <lineage>
        <taxon>Bacteria</taxon>
        <taxon>Pseudomonadati</taxon>
        <taxon>Bacteroidota</taxon>
        <taxon>Sphingobacteriia</taxon>
        <taxon>Sphingobacteriales</taxon>
        <taxon>Sphingobacteriaceae</taxon>
        <taxon>Mucilaginibacter</taxon>
    </lineage>
</organism>
<reference evidence="2" key="1">
    <citation type="journal article" date="2014" name="Int. J. Syst. Evol. Microbiol.">
        <title>Complete genome sequence of Corynebacterium casei LMG S-19264T (=DSM 44701T), isolated from a smear-ripened cheese.</title>
        <authorList>
            <consortium name="US DOE Joint Genome Institute (JGI-PGF)"/>
            <person name="Walter F."/>
            <person name="Albersmeier A."/>
            <person name="Kalinowski J."/>
            <person name="Ruckert C."/>
        </authorList>
    </citation>
    <scope>NUCLEOTIDE SEQUENCE</scope>
    <source>
        <strain evidence="2">CCM 8711</strain>
    </source>
</reference>
<dbReference type="AlphaFoldDB" id="A0A917N047"/>
<dbReference type="EMBL" id="BMDO01000001">
    <property type="protein sequence ID" value="GGI49009.1"/>
    <property type="molecule type" value="Genomic_DNA"/>
</dbReference>
<dbReference type="InterPro" id="IPR049349">
    <property type="entry name" value="DUF2264_N"/>
</dbReference>
<proteinExistence type="predicted"/>
<name>A0A917N047_9SPHI</name>
<gene>
    <name evidence="2" type="ORF">GCM10011425_02210</name>
</gene>
<keyword evidence="3" id="KW-1185">Reference proteome</keyword>
<accession>A0A917N047</accession>
<dbReference type="Pfam" id="PF10022">
    <property type="entry name" value="DUF2264"/>
    <property type="match status" value="1"/>
</dbReference>
<dbReference type="PANTHER" id="PTHR35339:SF4">
    <property type="entry name" value="LINALOOL DEHYDRATASE_ISOMERASE DOMAIN-CONTAINING PROTEIN"/>
    <property type="match status" value="1"/>
</dbReference>
<reference evidence="2" key="2">
    <citation type="submission" date="2020-09" db="EMBL/GenBank/DDBJ databases">
        <authorList>
            <person name="Sun Q."/>
            <person name="Sedlacek I."/>
        </authorList>
    </citation>
    <scope>NUCLEOTIDE SEQUENCE</scope>
    <source>
        <strain evidence="2">CCM 8711</strain>
    </source>
</reference>
<dbReference type="PIRSF" id="PIRSF014753">
    <property type="entry name" value="UCP014753"/>
    <property type="match status" value="1"/>
</dbReference>
<feature type="domain" description="DUF2264" evidence="1">
    <location>
        <begin position="57"/>
        <end position="411"/>
    </location>
</feature>
<evidence type="ECO:0000259" key="1">
    <source>
        <dbReference type="Pfam" id="PF10022"/>
    </source>
</evidence>
<comment type="caution">
    <text evidence="2">The sequence shown here is derived from an EMBL/GenBank/DDBJ whole genome shotgun (WGS) entry which is preliminary data.</text>
</comment>
<evidence type="ECO:0000313" key="3">
    <source>
        <dbReference type="Proteomes" id="UP000662074"/>
    </source>
</evidence>
<protein>
    <recommendedName>
        <fullName evidence="1">DUF2264 domain-containing protein</fullName>
    </recommendedName>
</protein>
<dbReference type="InterPro" id="IPR016624">
    <property type="entry name" value="UCP014753"/>
</dbReference>
<sequence>MFCVQTTFGQTQSFNLSASVAGATGVGLQASKKAVNSNRTFKIKAPDRQLSPLTGMTRKHWKDAGIYLLEGAFRHVKTLDDPMSFTKQPGKSYPRDGKPNATEKMEGLCRTMFIAGPLLKEQPDLTINGIPLGKYYRHQIALMLDSQSITYIEPRTKNGGPSQKLVEFGGLAASLLVAPEIFWAPLSPEVKAKLYATMMSYGDGPTIGMNWRYFNIMILSFYKSQGYKVNEPLLKDLLEKSLAQYDGQGWYNDSPYYDYYSMWAFQMYGKIWSEFFGKKYYPEYAAHLEKNFDDLQDNYPYLFSRKGEMIMWGRSISYRMGAAVPFPLMGFKTNPNINYGWMRRIASGTMLQFLQNPDFLNDDDVPALGFYGAFEPAVQTYSCRGSVFWLGKLFLGLLVPADSPFWTAKENEGAWKSQLQAGKVYNKFTKKSNILVTDYPNIGASEVRAWCNSKTVGVYQGTENYTRLSYNSTFPWQADGQNGEVAMGYVFKTDKGSWEAMRMFAFKGYENGVYYRDGVFASNDQVKLNLAEITLPNGILRVDRNVSSETATIRLGHYALPAIKGNIKRESRRIKGHQVEIIDNGVYQLALVTLRGWDKTEVINAKGLNPVAQNSSIIDVEDHFVPGNADDLYITLMLWKKSGQKWLDTELLPVKEINFTPDKGIVNVSFYKGGPKVIDFNRIKIAPEAAK</sequence>